<reference evidence="2 3" key="1">
    <citation type="submission" date="2014-07" db="EMBL/GenBank/DDBJ databases">
        <authorList>
            <person name="Zhang J.E."/>
            <person name="Yang H."/>
            <person name="Guo J."/>
            <person name="Deng Z."/>
            <person name="Luo H."/>
            <person name="Luo M."/>
            <person name="Zhao B."/>
        </authorList>
    </citation>
    <scope>NUCLEOTIDE SEQUENCE [LARGE SCALE GENOMIC DNA]</scope>
    <source>
        <strain evidence="2 3">1CP</strain>
    </source>
</reference>
<accession>A0A1B1K5U1</accession>
<name>A0A1B1K5U1_RHOOP</name>
<evidence type="ECO:0008006" key="4">
    <source>
        <dbReference type="Google" id="ProtNLM"/>
    </source>
</evidence>
<evidence type="ECO:0000313" key="2">
    <source>
        <dbReference type="EMBL" id="ANS27980.1"/>
    </source>
</evidence>
<protein>
    <recommendedName>
        <fullName evidence="4">ABM domain-containing protein</fullName>
    </recommendedName>
</protein>
<dbReference type="Proteomes" id="UP000186108">
    <property type="component" value="Chromosome"/>
</dbReference>
<gene>
    <name evidence="2" type="ORF">R1CP_16460</name>
</gene>
<dbReference type="EMBL" id="CP009111">
    <property type="protein sequence ID" value="ANS27980.1"/>
    <property type="molecule type" value="Genomic_DNA"/>
</dbReference>
<feature type="compositionally biased region" description="Low complexity" evidence="1">
    <location>
        <begin position="148"/>
        <end position="178"/>
    </location>
</feature>
<dbReference type="AlphaFoldDB" id="A0A1B1K5U1"/>
<evidence type="ECO:0000313" key="3">
    <source>
        <dbReference type="Proteomes" id="UP000186108"/>
    </source>
</evidence>
<organism evidence="2 3">
    <name type="scientific">Rhodococcus opacus</name>
    <name type="common">Nocardia opaca</name>
    <dbReference type="NCBI Taxonomy" id="37919"/>
    <lineage>
        <taxon>Bacteria</taxon>
        <taxon>Bacillati</taxon>
        <taxon>Actinomycetota</taxon>
        <taxon>Actinomycetes</taxon>
        <taxon>Mycobacteriales</taxon>
        <taxon>Nocardiaceae</taxon>
        <taxon>Rhodococcus</taxon>
    </lineage>
</organism>
<dbReference type="PATRIC" id="fig|37919.13.peg.3404"/>
<proteinExistence type="predicted"/>
<evidence type="ECO:0000256" key="1">
    <source>
        <dbReference type="SAM" id="MobiDB-lite"/>
    </source>
</evidence>
<feature type="region of interest" description="Disordered" evidence="1">
    <location>
        <begin position="143"/>
        <end position="207"/>
    </location>
</feature>
<sequence length="207" mass="21057">MGLSGPGQPLGKGSSMSVVVRHHAPGMTKDQYSAIAEVTLSDLQSAKGFIAHYAFPEGDGLTVSEIWDTQADHDAFFDEHIKPKLPQEIPTPAVFEVLGATTARTMVGGAAHTARHAVEVLGGVAEGAWSWTRSKLGDLAHRSEKTEAGTAVEPAGTTTPAAPASTSAEAAPPQSTPSTVPPATGDTLGKAKAKPAPSTGKSGGTSP</sequence>